<dbReference type="EMBL" id="CAJVPZ010076023">
    <property type="protein sequence ID" value="CAG8804333.1"/>
    <property type="molecule type" value="Genomic_DNA"/>
</dbReference>
<reference evidence="1" key="1">
    <citation type="submission" date="2021-06" db="EMBL/GenBank/DDBJ databases">
        <authorList>
            <person name="Kallberg Y."/>
            <person name="Tangrot J."/>
            <person name="Rosling A."/>
        </authorList>
    </citation>
    <scope>NUCLEOTIDE SEQUENCE</scope>
    <source>
        <strain evidence="1">IN212</strain>
    </source>
</reference>
<name>A0A9N9JZ59_9GLOM</name>
<keyword evidence="2" id="KW-1185">Reference proteome</keyword>
<dbReference type="AlphaFoldDB" id="A0A9N9JZ59"/>
<proteinExistence type="predicted"/>
<gene>
    <name evidence="1" type="ORF">RFULGI_LOCUS18069</name>
</gene>
<comment type="caution">
    <text evidence="1">The sequence shown here is derived from an EMBL/GenBank/DDBJ whole genome shotgun (WGS) entry which is preliminary data.</text>
</comment>
<feature type="non-terminal residue" evidence="1">
    <location>
        <position position="1"/>
    </location>
</feature>
<evidence type="ECO:0000313" key="2">
    <source>
        <dbReference type="Proteomes" id="UP000789396"/>
    </source>
</evidence>
<sequence length="118" mass="13873">NLQRVVKEEIGETSRTTARAIFSREIIRKLPQARGVVDIYLENSYLEQSAVENYHVPDLLLYNPKKSIFFHNSLHEKYSQLNKLEAEFVQELDKRENDGELSAVYQENLEEMIVKMLE</sequence>
<dbReference type="OrthoDB" id="10511209at2759"/>
<accession>A0A9N9JZ59</accession>
<dbReference type="Proteomes" id="UP000789396">
    <property type="component" value="Unassembled WGS sequence"/>
</dbReference>
<evidence type="ECO:0000313" key="1">
    <source>
        <dbReference type="EMBL" id="CAG8804333.1"/>
    </source>
</evidence>
<protein>
    <submittedName>
        <fullName evidence="1">12447_t:CDS:1</fullName>
    </submittedName>
</protein>
<organism evidence="1 2">
    <name type="scientific">Racocetra fulgida</name>
    <dbReference type="NCBI Taxonomy" id="60492"/>
    <lineage>
        <taxon>Eukaryota</taxon>
        <taxon>Fungi</taxon>
        <taxon>Fungi incertae sedis</taxon>
        <taxon>Mucoromycota</taxon>
        <taxon>Glomeromycotina</taxon>
        <taxon>Glomeromycetes</taxon>
        <taxon>Diversisporales</taxon>
        <taxon>Gigasporaceae</taxon>
        <taxon>Racocetra</taxon>
    </lineage>
</organism>
<feature type="non-terminal residue" evidence="1">
    <location>
        <position position="118"/>
    </location>
</feature>